<dbReference type="EMBL" id="FOXF01000058">
    <property type="protein sequence ID" value="SFP69627.1"/>
    <property type="molecule type" value="Genomic_DNA"/>
</dbReference>
<evidence type="ECO:0000313" key="2">
    <source>
        <dbReference type="Proteomes" id="UP000243745"/>
    </source>
</evidence>
<proteinExistence type="predicted"/>
<organism evidence="1 2">
    <name type="scientific">Ruminobacter amylophilus</name>
    <dbReference type="NCBI Taxonomy" id="867"/>
    <lineage>
        <taxon>Bacteria</taxon>
        <taxon>Pseudomonadati</taxon>
        <taxon>Pseudomonadota</taxon>
        <taxon>Gammaproteobacteria</taxon>
        <taxon>Aeromonadales</taxon>
        <taxon>Succinivibrionaceae</taxon>
        <taxon>Ruminobacter</taxon>
    </lineage>
</organism>
<gene>
    <name evidence="1" type="ORF">SAMN02910344_02080</name>
</gene>
<protein>
    <submittedName>
        <fullName evidence="1">Uncharacterized protein</fullName>
    </submittedName>
</protein>
<dbReference type="Proteomes" id="UP000243745">
    <property type="component" value="Unassembled WGS sequence"/>
</dbReference>
<accession>A0A662ZJN4</accession>
<keyword evidence="2" id="KW-1185">Reference proteome</keyword>
<name>A0A662ZJN4_9GAMM</name>
<reference evidence="1 2" key="1">
    <citation type="submission" date="2016-10" db="EMBL/GenBank/DDBJ databases">
        <authorList>
            <person name="Varghese N."/>
            <person name="Submissions S."/>
        </authorList>
    </citation>
    <scope>NUCLEOTIDE SEQUENCE [LARGE SCALE GENOMIC DNA]</scope>
    <source>
        <strain evidence="1 2">DSM 1361</strain>
    </source>
</reference>
<sequence length="180" mass="21243">MDKINATKILEEALSRSLGLPRYIEIMAGNPDKSEFQRMFNGYYKVRRNENWQKEYYAIFTEAKKNPENYTFERILRKLYEKTGMIEASFSSKMLATIDPSKPIWDQYVLKNLGLQLKGLGEERLEKAVELYSEIESWYNSYLNSSEGKENIRVFDLMLPDYALISNIKKIDCLLWAHRV</sequence>
<dbReference type="AlphaFoldDB" id="A0A662ZJN4"/>
<evidence type="ECO:0000313" key="1">
    <source>
        <dbReference type="EMBL" id="SFP69627.1"/>
    </source>
</evidence>